<comment type="caution">
    <text evidence="1">The sequence shown here is derived from an EMBL/GenBank/DDBJ whole genome shotgun (WGS) entry which is preliminary data.</text>
</comment>
<dbReference type="EMBL" id="JAOL01000165">
    <property type="protein sequence ID" value="EUA87255.1"/>
    <property type="molecule type" value="Genomic_DNA"/>
</dbReference>
<proteinExistence type="predicted"/>
<dbReference type="Proteomes" id="UP000020681">
    <property type="component" value="Unassembled WGS sequence"/>
</dbReference>
<organism evidence="1 2">
    <name type="scientific">Mycobacterium ulcerans str. Harvey</name>
    <dbReference type="NCBI Taxonomy" id="1299332"/>
    <lineage>
        <taxon>Bacteria</taxon>
        <taxon>Bacillati</taxon>
        <taxon>Actinomycetota</taxon>
        <taxon>Actinomycetes</taxon>
        <taxon>Mycobacteriales</taxon>
        <taxon>Mycobacteriaceae</taxon>
        <taxon>Mycobacterium</taxon>
        <taxon>Mycobacterium ulcerans group</taxon>
    </lineage>
</organism>
<gene>
    <name evidence="1" type="ORF">I551_6343</name>
</gene>
<reference evidence="1 2" key="1">
    <citation type="submission" date="2014-01" db="EMBL/GenBank/DDBJ databases">
        <authorList>
            <person name="Dobos K."/>
            <person name="Lenaerts A."/>
            <person name="Ordway D."/>
            <person name="DeGroote M.A."/>
            <person name="Parker T."/>
            <person name="Sizemore C."/>
            <person name="Tallon L.J."/>
            <person name="Sadzewicz L.K."/>
            <person name="Sengamalay N."/>
            <person name="Fraser C.M."/>
            <person name="Hine E."/>
            <person name="Shefchek K.A."/>
            <person name="Das S.P."/>
            <person name="Tettelin H."/>
        </authorList>
    </citation>
    <scope>NUCLEOTIDE SEQUENCE [LARGE SCALE GENOMIC DNA]</scope>
    <source>
        <strain evidence="1 2">Harvey</strain>
    </source>
</reference>
<protein>
    <submittedName>
        <fullName evidence="1">Uncharacterized protein</fullName>
    </submittedName>
</protein>
<name>A0ABN0QRC8_MYCUL</name>
<sequence length="78" mass="8503">MARHASPHICRRMLLIRAETVQHLHRKRHSCTNQTIERELQSLSSNGTALISILGVRSAELVGGPEAGAPMNCPPVVP</sequence>
<accession>A0ABN0QRC8</accession>
<keyword evidence="2" id="KW-1185">Reference proteome</keyword>
<evidence type="ECO:0000313" key="1">
    <source>
        <dbReference type="EMBL" id="EUA87255.1"/>
    </source>
</evidence>
<evidence type="ECO:0000313" key="2">
    <source>
        <dbReference type="Proteomes" id="UP000020681"/>
    </source>
</evidence>